<evidence type="ECO:0000256" key="2">
    <source>
        <dbReference type="SAM" id="SignalP"/>
    </source>
</evidence>
<keyword evidence="4" id="KW-1185">Reference proteome</keyword>
<comment type="similarity">
    <text evidence="1">Belongs to the UPF0065 (bug) family.</text>
</comment>
<feature type="chain" id="PRO_5045782967" evidence="2">
    <location>
        <begin position="35"/>
        <end position="335"/>
    </location>
</feature>
<feature type="signal peptide" evidence="2">
    <location>
        <begin position="1"/>
        <end position="34"/>
    </location>
</feature>
<dbReference type="CDD" id="cd07012">
    <property type="entry name" value="PBP2_Bug_TTT"/>
    <property type="match status" value="1"/>
</dbReference>
<dbReference type="PANTHER" id="PTHR42928">
    <property type="entry name" value="TRICARBOXYLATE-BINDING PROTEIN"/>
    <property type="match status" value="1"/>
</dbReference>
<name>A0ABN1C967_9BURK</name>
<gene>
    <name evidence="3" type="ORF">GCM10009097_34780</name>
</gene>
<dbReference type="Gene3D" id="3.40.190.10">
    <property type="entry name" value="Periplasmic binding protein-like II"/>
    <property type="match status" value="1"/>
</dbReference>
<keyword evidence="2" id="KW-0732">Signal</keyword>
<dbReference type="Pfam" id="PF03401">
    <property type="entry name" value="TctC"/>
    <property type="match status" value="1"/>
</dbReference>
<organism evidence="3 4">
    <name type="scientific">Pigmentiphaga daeguensis</name>
    <dbReference type="NCBI Taxonomy" id="414049"/>
    <lineage>
        <taxon>Bacteria</taxon>
        <taxon>Pseudomonadati</taxon>
        <taxon>Pseudomonadota</taxon>
        <taxon>Betaproteobacteria</taxon>
        <taxon>Burkholderiales</taxon>
        <taxon>Alcaligenaceae</taxon>
        <taxon>Pigmentiphaga</taxon>
    </lineage>
</organism>
<dbReference type="EMBL" id="BAAAEN010000014">
    <property type="protein sequence ID" value="GAA0514399.1"/>
    <property type="molecule type" value="Genomic_DNA"/>
</dbReference>
<evidence type="ECO:0000313" key="4">
    <source>
        <dbReference type="Proteomes" id="UP001501706"/>
    </source>
</evidence>
<dbReference type="Gene3D" id="3.40.190.150">
    <property type="entry name" value="Bordetella uptake gene, domain 1"/>
    <property type="match status" value="1"/>
</dbReference>
<dbReference type="SUPFAM" id="SSF53850">
    <property type="entry name" value="Periplasmic binding protein-like II"/>
    <property type="match status" value="1"/>
</dbReference>
<accession>A0ABN1C967</accession>
<dbReference type="InterPro" id="IPR042100">
    <property type="entry name" value="Bug_dom1"/>
</dbReference>
<sequence length="335" mass="35758">MKNIVRNGMGRACALAARALVLAAALFGAMPAGAAEEYPSRNLELIVPYAPGGLLDVAGRLAATYLAKELGQPVVVRNVPGAGSTIGMVRLAKSKPDGYTLALGSFGILLNSRLRPDVEYDPLRSFAPIGYLGDQGFVLMVAPQHVDVANVRELVERIKAKPGAFTYASGGVGAPSHVLAEQFRLQQGLNMVHAPYQGQNPAIMALLAGDVQLTLQTVAGAEDLIHSGRIRALASTGSERPAAFPSVPTFKELGIEGMANDGWLAVFAPSGVSAPVKEKLRAAWARVARNDEFRQALAKRAIQTRDVSPTQFEAMMAEDLKYWTEILDKTRITLN</sequence>
<dbReference type="PANTHER" id="PTHR42928:SF5">
    <property type="entry name" value="BLR1237 PROTEIN"/>
    <property type="match status" value="1"/>
</dbReference>
<protein>
    <submittedName>
        <fullName evidence="3">Tripartite tricarboxylate transporter substrate binding protein</fullName>
    </submittedName>
</protein>
<dbReference type="PIRSF" id="PIRSF017082">
    <property type="entry name" value="YflP"/>
    <property type="match status" value="1"/>
</dbReference>
<comment type="caution">
    <text evidence="3">The sequence shown here is derived from an EMBL/GenBank/DDBJ whole genome shotgun (WGS) entry which is preliminary data.</text>
</comment>
<dbReference type="InterPro" id="IPR005064">
    <property type="entry name" value="BUG"/>
</dbReference>
<evidence type="ECO:0000256" key="1">
    <source>
        <dbReference type="ARBA" id="ARBA00006987"/>
    </source>
</evidence>
<dbReference type="RefSeq" id="WP_087838779.1">
    <property type="nucleotide sequence ID" value="NZ_BAAAEN010000014.1"/>
</dbReference>
<evidence type="ECO:0000313" key="3">
    <source>
        <dbReference type="EMBL" id="GAA0514399.1"/>
    </source>
</evidence>
<dbReference type="Proteomes" id="UP001501706">
    <property type="component" value="Unassembled WGS sequence"/>
</dbReference>
<reference evidence="3 4" key="1">
    <citation type="journal article" date="2019" name="Int. J. Syst. Evol. Microbiol.">
        <title>The Global Catalogue of Microorganisms (GCM) 10K type strain sequencing project: providing services to taxonomists for standard genome sequencing and annotation.</title>
        <authorList>
            <consortium name="The Broad Institute Genomics Platform"/>
            <consortium name="The Broad Institute Genome Sequencing Center for Infectious Disease"/>
            <person name="Wu L."/>
            <person name="Ma J."/>
        </authorList>
    </citation>
    <scope>NUCLEOTIDE SEQUENCE [LARGE SCALE GENOMIC DNA]</scope>
    <source>
        <strain evidence="3 4">JCM 14330</strain>
    </source>
</reference>
<proteinExistence type="inferred from homology"/>